<dbReference type="InterPro" id="IPR000387">
    <property type="entry name" value="Tyr_Pase_dom"/>
</dbReference>
<dbReference type="InterPro" id="IPR036628">
    <property type="entry name" value="Clp_N_dom_sf"/>
</dbReference>
<gene>
    <name evidence="4" type="ORF">TrVE_jg2868</name>
</gene>
<comment type="caution">
    <text evidence="4">The sequence shown here is derived from an EMBL/GenBank/DDBJ whole genome shotgun (WGS) entry which is preliminary data.</text>
</comment>
<dbReference type="InterPro" id="IPR029021">
    <property type="entry name" value="Prot-tyrosine_phosphatase-like"/>
</dbReference>
<feature type="region of interest" description="Disordered" evidence="2">
    <location>
        <begin position="182"/>
        <end position="203"/>
    </location>
</feature>
<evidence type="ECO:0000313" key="5">
    <source>
        <dbReference type="Proteomes" id="UP001165160"/>
    </source>
</evidence>
<dbReference type="PROSITE" id="PS50056">
    <property type="entry name" value="TYR_PHOSPHATASE_2"/>
    <property type="match status" value="1"/>
</dbReference>
<feature type="compositionally biased region" description="Basic and acidic residues" evidence="2">
    <location>
        <begin position="356"/>
        <end position="365"/>
    </location>
</feature>
<feature type="compositionally biased region" description="Basic residues" evidence="2">
    <location>
        <begin position="376"/>
        <end position="385"/>
    </location>
</feature>
<evidence type="ECO:0000259" key="3">
    <source>
        <dbReference type="PROSITE" id="PS50056"/>
    </source>
</evidence>
<keyword evidence="5" id="KW-1185">Reference proteome</keyword>
<dbReference type="Gene3D" id="3.90.190.10">
    <property type="entry name" value="Protein tyrosine phosphatase superfamily"/>
    <property type="match status" value="1"/>
</dbReference>
<feature type="domain" description="Tyrosine specific protein phosphatases" evidence="3">
    <location>
        <begin position="285"/>
        <end position="344"/>
    </location>
</feature>
<reference evidence="5" key="1">
    <citation type="journal article" date="2023" name="Commun. Biol.">
        <title>Genome analysis of Parmales, the sister group of diatoms, reveals the evolutionary specialization of diatoms from phago-mixotrophs to photoautotrophs.</title>
        <authorList>
            <person name="Ban H."/>
            <person name="Sato S."/>
            <person name="Yoshikawa S."/>
            <person name="Yamada K."/>
            <person name="Nakamura Y."/>
            <person name="Ichinomiya M."/>
            <person name="Sato N."/>
            <person name="Blanc-Mathieu R."/>
            <person name="Endo H."/>
            <person name="Kuwata A."/>
            <person name="Ogata H."/>
        </authorList>
    </citation>
    <scope>NUCLEOTIDE SEQUENCE [LARGE SCALE GENOMIC DNA]</scope>
    <source>
        <strain evidence="5">NIES 3699</strain>
    </source>
</reference>
<dbReference type="GO" id="GO:0016791">
    <property type="term" value="F:phosphatase activity"/>
    <property type="evidence" value="ECO:0007669"/>
    <property type="project" value="UniProtKB-ARBA"/>
</dbReference>
<dbReference type="InterPro" id="IPR016130">
    <property type="entry name" value="Tyr_Pase_AS"/>
</dbReference>
<dbReference type="EMBL" id="BRXX01000119">
    <property type="protein sequence ID" value="GMH91774.1"/>
    <property type="molecule type" value="Genomic_DNA"/>
</dbReference>
<dbReference type="AlphaFoldDB" id="A0A9W7ET40"/>
<dbReference type="PROSITE" id="PS00383">
    <property type="entry name" value="TYR_PHOSPHATASE_1"/>
    <property type="match status" value="1"/>
</dbReference>
<evidence type="ECO:0000256" key="2">
    <source>
        <dbReference type="SAM" id="MobiDB-lite"/>
    </source>
</evidence>
<evidence type="ECO:0000313" key="4">
    <source>
        <dbReference type="EMBL" id="GMH91774.1"/>
    </source>
</evidence>
<dbReference type="Proteomes" id="UP001165160">
    <property type="component" value="Unassembled WGS sequence"/>
</dbReference>
<dbReference type="Pfam" id="PF22784">
    <property type="entry name" value="PTP-SAK"/>
    <property type="match status" value="1"/>
</dbReference>
<keyword evidence="1" id="KW-0378">Hydrolase</keyword>
<protein>
    <recommendedName>
        <fullName evidence="3">Tyrosine specific protein phosphatases domain-containing protein</fullName>
    </recommendedName>
</protein>
<sequence length="385" mass="42541">MSSYITNPQQLHPLLLSASAYASSTNGVLVVTSESILAAILEGKTTKTKEYLQNIKFPVSEVIRELLALDWVKQPSKLSSTSTSYSPPPSFSPTAEEIEKLATAIAQEKKTANVHTEDFLAALLLHPRSIARHVVETIAPDGFTNEFLSACSLDPHREKLRFLVKELRDAWTSTAQWTHESFRTSSSSSSPSAPIPPLQDDSYNFRGPTRESNVLIPGRVFTGEVPGGWGSSAKITKQCVDDIMSAGVTVFVCLLEFRPDYIVHLEGRADFIHFPIDDFDVADDRSTLAFVEELGRRFRQTGDVFYIHCFSGRGRTGIIASSLLMNLYSEVDKSAAVAICNSRKRIGRTGRTKGGHMPETEEQHEQLSTNEVSFKRGGHKAKANF</sequence>
<dbReference type="InterPro" id="IPR004176">
    <property type="entry name" value="Clp_R_N"/>
</dbReference>
<evidence type="ECO:0000256" key="1">
    <source>
        <dbReference type="ARBA" id="ARBA00022801"/>
    </source>
</evidence>
<dbReference type="Pfam" id="PF02861">
    <property type="entry name" value="Clp_N"/>
    <property type="match status" value="1"/>
</dbReference>
<dbReference type="Gene3D" id="1.10.1780.10">
    <property type="entry name" value="Clp, N-terminal domain"/>
    <property type="match status" value="1"/>
</dbReference>
<accession>A0A9W7ET40</accession>
<organism evidence="4 5">
    <name type="scientific">Triparma verrucosa</name>
    <dbReference type="NCBI Taxonomy" id="1606542"/>
    <lineage>
        <taxon>Eukaryota</taxon>
        <taxon>Sar</taxon>
        <taxon>Stramenopiles</taxon>
        <taxon>Ochrophyta</taxon>
        <taxon>Bolidophyceae</taxon>
        <taxon>Parmales</taxon>
        <taxon>Triparmaceae</taxon>
        <taxon>Triparma</taxon>
    </lineage>
</organism>
<dbReference type="InterPro" id="IPR057023">
    <property type="entry name" value="PTP-SAK"/>
</dbReference>
<proteinExistence type="predicted"/>
<dbReference type="SUPFAM" id="SSF52799">
    <property type="entry name" value="(Phosphotyrosine protein) phosphatases II"/>
    <property type="match status" value="1"/>
</dbReference>
<feature type="region of interest" description="Disordered" evidence="2">
    <location>
        <begin position="348"/>
        <end position="385"/>
    </location>
</feature>
<name>A0A9W7ET40_9STRA</name>